<dbReference type="RefSeq" id="WP_379188836.1">
    <property type="nucleotide sequence ID" value="NZ_JBHSOW010000047.1"/>
</dbReference>
<dbReference type="PIRSF" id="PIRSF006232">
    <property type="entry name" value="Pirin"/>
    <property type="match status" value="1"/>
</dbReference>
<keyword evidence="6" id="KW-1185">Reference proteome</keyword>
<dbReference type="EMBL" id="JBHSOW010000047">
    <property type="protein sequence ID" value="MFC5650290.1"/>
    <property type="molecule type" value="Genomic_DNA"/>
</dbReference>
<dbReference type="SUPFAM" id="SSF51182">
    <property type="entry name" value="RmlC-like cupins"/>
    <property type="match status" value="1"/>
</dbReference>
<organism evidence="5 6">
    <name type="scientific">Paenibacillus solisilvae</name>
    <dbReference type="NCBI Taxonomy" id="2486751"/>
    <lineage>
        <taxon>Bacteria</taxon>
        <taxon>Bacillati</taxon>
        <taxon>Bacillota</taxon>
        <taxon>Bacilli</taxon>
        <taxon>Bacillales</taxon>
        <taxon>Paenibacillaceae</taxon>
        <taxon>Paenibacillus</taxon>
    </lineage>
</organism>
<evidence type="ECO:0000259" key="4">
    <source>
        <dbReference type="Pfam" id="PF05726"/>
    </source>
</evidence>
<proteinExistence type="inferred from homology"/>
<dbReference type="InterPro" id="IPR011051">
    <property type="entry name" value="RmlC_Cupin_sf"/>
</dbReference>
<dbReference type="PANTHER" id="PTHR13903">
    <property type="entry name" value="PIRIN-RELATED"/>
    <property type="match status" value="1"/>
</dbReference>
<dbReference type="CDD" id="cd02247">
    <property type="entry name" value="cupin_pirin_C"/>
    <property type="match status" value="1"/>
</dbReference>
<comment type="caution">
    <text evidence="5">The sequence shown here is derived from an EMBL/GenBank/DDBJ whole genome shotgun (WGS) entry which is preliminary data.</text>
</comment>
<dbReference type="Proteomes" id="UP001596047">
    <property type="component" value="Unassembled WGS sequence"/>
</dbReference>
<dbReference type="Gene3D" id="2.60.120.10">
    <property type="entry name" value="Jelly Rolls"/>
    <property type="match status" value="2"/>
</dbReference>
<gene>
    <name evidence="5" type="ORF">ACFPYJ_14355</name>
</gene>
<feature type="domain" description="Pirin C-terminal" evidence="4">
    <location>
        <begin position="175"/>
        <end position="281"/>
    </location>
</feature>
<evidence type="ECO:0000259" key="3">
    <source>
        <dbReference type="Pfam" id="PF02678"/>
    </source>
</evidence>
<sequence>MTDSKPVYSRSISKVRSAHINIISPKHQNSFILENGQFEENDPFLFLAEDWFERGSFDVHPHRGIETVTYVMEGKLEHYDNTSSEKDELLAGDAQWMTAGRGVIHKEDPADGERVHSLQLWVNLPSKDKMTVPRYQNLRSANMPIRTEKGAVIRVFSGSSGDVHSPTKNYVPVTMVELTLEPGAAVKQDLPGSYNGFLYVLEGEGLFGSENTKGAKRQVLHLSRSENYEASEVAITAVTGLRVLLYAGEPLREPIAAYGPFVMNTEEQIREAFHDYQNGKFA</sequence>
<dbReference type="CDD" id="cd02909">
    <property type="entry name" value="cupin_pirin_N"/>
    <property type="match status" value="1"/>
</dbReference>
<dbReference type="PANTHER" id="PTHR13903:SF8">
    <property type="entry name" value="PIRIN"/>
    <property type="match status" value="1"/>
</dbReference>
<evidence type="ECO:0000313" key="6">
    <source>
        <dbReference type="Proteomes" id="UP001596047"/>
    </source>
</evidence>
<dbReference type="Pfam" id="PF02678">
    <property type="entry name" value="Pirin"/>
    <property type="match status" value="1"/>
</dbReference>
<dbReference type="InterPro" id="IPR008778">
    <property type="entry name" value="Pirin_C_dom"/>
</dbReference>
<name>A0ABW0W1M4_9BACL</name>
<dbReference type="Pfam" id="PF05726">
    <property type="entry name" value="Pirin_C"/>
    <property type="match status" value="1"/>
</dbReference>
<evidence type="ECO:0000313" key="5">
    <source>
        <dbReference type="EMBL" id="MFC5650290.1"/>
    </source>
</evidence>
<protein>
    <submittedName>
        <fullName evidence="5">Pirin family protein</fullName>
    </submittedName>
</protein>
<comment type="similarity">
    <text evidence="1 2">Belongs to the pirin family.</text>
</comment>
<reference evidence="6" key="1">
    <citation type="journal article" date="2019" name="Int. J. Syst. Evol. Microbiol.">
        <title>The Global Catalogue of Microorganisms (GCM) 10K type strain sequencing project: providing services to taxonomists for standard genome sequencing and annotation.</title>
        <authorList>
            <consortium name="The Broad Institute Genomics Platform"/>
            <consortium name="The Broad Institute Genome Sequencing Center for Infectious Disease"/>
            <person name="Wu L."/>
            <person name="Ma J."/>
        </authorList>
    </citation>
    <scope>NUCLEOTIDE SEQUENCE [LARGE SCALE GENOMIC DNA]</scope>
    <source>
        <strain evidence="6">CGMCC 1.3240</strain>
    </source>
</reference>
<dbReference type="InterPro" id="IPR003829">
    <property type="entry name" value="Pirin_N_dom"/>
</dbReference>
<dbReference type="InterPro" id="IPR014710">
    <property type="entry name" value="RmlC-like_jellyroll"/>
</dbReference>
<feature type="domain" description="Pirin N-terminal" evidence="3">
    <location>
        <begin position="49"/>
        <end position="122"/>
    </location>
</feature>
<evidence type="ECO:0000256" key="2">
    <source>
        <dbReference type="RuleBase" id="RU003457"/>
    </source>
</evidence>
<accession>A0ABW0W1M4</accession>
<dbReference type="InterPro" id="IPR012093">
    <property type="entry name" value="Pirin"/>
</dbReference>
<evidence type="ECO:0000256" key="1">
    <source>
        <dbReference type="ARBA" id="ARBA00008416"/>
    </source>
</evidence>